<dbReference type="EMBL" id="VZRZ01003918">
    <property type="protein sequence ID" value="NWW75450.1"/>
    <property type="molecule type" value="Genomic_DNA"/>
</dbReference>
<proteinExistence type="predicted"/>
<feature type="region of interest" description="Disordered" evidence="1">
    <location>
        <begin position="422"/>
        <end position="479"/>
    </location>
</feature>
<feature type="compositionally biased region" description="Low complexity" evidence="1">
    <location>
        <begin position="593"/>
        <end position="607"/>
    </location>
</feature>
<keyword evidence="3" id="KW-1185">Reference proteome</keyword>
<feature type="compositionally biased region" description="Polar residues" evidence="1">
    <location>
        <begin position="608"/>
        <end position="619"/>
    </location>
</feature>
<gene>
    <name evidence="2" type="primary">Fam169a</name>
    <name evidence="2" type="ORF">CLIRUF_R01040</name>
</gene>
<feature type="compositionally biased region" description="Basic residues" evidence="1">
    <location>
        <begin position="662"/>
        <end position="681"/>
    </location>
</feature>
<feature type="non-terminal residue" evidence="2">
    <location>
        <position position="1"/>
    </location>
</feature>
<dbReference type="InterPro" id="IPR029625">
    <property type="entry name" value="FAM169"/>
</dbReference>
<evidence type="ECO:0000313" key="3">
    <source>
        <dbReference type="Proteomes" id="UP000580879"/>
    </source>
</evidence>
<reference evidence="2 3" key="1">
    <citation type="submission" date="2019-09" db="EMBL/GenBank/DDBJ databases">
        <title>Bird 10,000 Genomes (B10K) Project - Family phase.</title>
        <authorList>
            <person name="Zhang G."/>
        </authorList>
    </citation>
    <scope>NUCLEOTIDE SEQUENCE [LARGE SCALE GENOMIC DNA]</scope>
    <source>
        <strain evidence="2">B10K-DU-029-53</strain>
    </source>
</reference>
<organism evidence="2 3">
    <name type="scientific">Climacteris rufus</name>
    <name type="common">rufous treecreeper</name>
    <dbReference type="NCBI Taxonomy" id="47695"/>
    <lineage>
        <taxon>Eukaryota</taxon>
        <taxon>Metazoa</taxon>
        <taxon>Chordata</taxon>
        <taxon>Craniata</taxon>
        <taxon>Vertebrata</taxon>
        <taxon>Euteleostomi</taxon>
        <taxon>Archelosauria</taxon>
        <taxon>Archosauria</taxon>
        <taxon>Dinosauria</taxon>
        <taxon>Saurischia</taxon>
        <taxon>Theropoda</taxon>
        <taxon>Coelurosauria</taxon>
        <taxon>Aves</taxon>
        <taxon>Neognathae</taxon>
        <taxon>Neoaves</taxon>
        <taxon>Telluraves</taxon>
        <taxon>Australaves</taxon>
        <taxon>Passeriformes</taxon>
        <taxon>Climacteridae</taxon>
        <taxon>Climacteris</taxon>
    </lineage>
</organism>
<dbReference type="PANTHER" id="PTHR22442">
    <property type="match status" value="1"/>
</dbReference>
<dbReference type="OrthoDB" id="8954808at2759"/>
<dbReference type="PANTHER" id="PTHR22442:SF3">
    <property type="entry name" value="SOLUBLE LAMIN-ASSOCIATED PROTEIN OF 75 KDA"/>
    <property type="match status" value="1"/>
</dbReference>
<accession>A0A7K6QNX0</accession>
<sequence length="681" mass="76002">MSFPVDILNNCSHEDLENSGEDYLYDLRWGNPDSPELFSLPDRRKVPISLAYVGFLPLYGEEQTHKVLALFAPWDSLTAVALYLADQWWSIDDIVRTSVPTRQGLHQVKSVGERVVLYVLNRIIYRTQEMERNEIPFLCHSSSHYAKIMWKKGEAVGFYSVKPTGSVCSSVFHQKYKMPVLDTIFVRKKHRGKDSGLIMLEDFVDSFTEEPLGLRYPLSSFVVFSYVCSACKQYLEKYPGDKNLLWQVEGGGDWFQRKSIMSIVQNENLKIAAEASKKENKSVQPEDNFCQCAVSESSGPRTEVETQLSVGTQSVASLFDCIVTEKPITRNHFYSNSTHVSMWTRSSYLKLQRINKSRQEPGPETSKRDEENALHASKSRPELLSHTSESSEDLVEVPEVDTVEKDEEIVVENEDQSLLEAELHVSPSEKQSETEEMSSEALNGEVTEETAKTSVMPEGETANEVPSGDSKLPSESQGKEPLTLFVPLILEAPAKPPEDTVAEKVLNENDSEMPTEEVTSVEKESTEEQQESEKTTTENAAASASKVEPSDNGLPNSVVTEVAEESVSENLPSSLEVQNEEAGHNSQEAPAALSQSSLVVVELEGVSFQQPSGQEAQKNQLEEPSEESTEQMDHYTQTVAERAADSSSEEAEIEVPIVDRRNLRRKAKGYKGPPKKKGKPA</sequence>
<evidence type="ECO:0000256" key="1">
    <source>
        <dbReference type="SAM" id="MobiDB-lite"/>
    </source>
</evidence>
<dbReference type="AlphaFoldDB" id="A0A7K6QNX0"/>
<name>A0A7K6QNX0_9PASS</name>
<dbReference type="Proteomes" id="UP000580879">
    <property type="component" value="Unassembled WGS sequence"/>
</dbReference>
<feature type="compositionally biased region" description="Basic and acidic residues" evidence="1">
    <location>
        <begin position="520"/>
        <end position="536"/>
    </location>
</feature>
<feature type="region of interest" description="Disordered" evidence="1">
    <location>
        <begin position="492"/>
        <end position="681"/>
    </location>
</feature>
<feature type="compositionally biased region" description="Basic and acidic residues" evidence="1">
    <location>
        <begin position="357"/>
        <end position="383"/>
    </location>
</feature>
<comment type="caution">
    <text evidence="2">The sequence shown here is derived from an EMBL/GenBank/DDBJ whole genome shotgun (WGS) entry which is preliminary data.</text>
</comment>
<feature type="compositionally biased region" description="Basic and acidic residues" evidence="1">
    <location>
        <begin position="496"/>
        <end position="507"/>
    </location>
</feature>
<protein>
    <submittedName>
        <fullName evidence="2">F169A protein</fullName>
    </submittedName>
</protein>
<feature type="compositionally biased region" description="Acidic residues" evidence="1">
    <location>
        <begin position="390"/>
        <end position="401"/>
    </location>
</feature>
<feature type="region of interest" description="Disordered" evidence="1">
    <location>
        <begin position="356"/>
        <end position="401"/>
    </location>
</feature>
<feature type="non-terminal residue" evidence="2">
    <location>
        <position position="681"/>
    </location>
</feature>
<evidence type="ECO:0000313" key="2">
    <source>
        <dbReference type="EMBL" id="NWW75450.1"/>
    </source>
</evidence>